<evidence type="ECO:0000313" key="1">
    <source>
        <dbReference type="EMBL" id="KAF7128848.1"/>
    </source>
</evidence>
<evidence type="ECO:0000313" key="2">
    <source>
        <dbReference type="Proteomes" id="UP000626092"/>
    </source>
</evidence>
<proteinExistence type="predicted"/>
<dbReference type="Proteomes" id="UP000626092">
    <property type="component" value="Unassembled WGS sequence"/>
</dbReference>
<sequence length="94" mass="10740">MIMGLQEFFPSKLLEAFKHYPKVDFNKINNTSLGLTKCGFPKLLEPERTLPICSDHCVELDEEGPTQQKHETEAFASLFASGLEYHQVRGKLRD</sequence>
<comment type="caution">
    <text evidence="1">The sequence shown here is derived from an EMBL/GenBank/DDBJ whole genome shotgun (WGS) entry which is preliminary data.</text>
</comment>
<name>A0A834L942_RHOSS</name>
<accession>A0A834L942</accession>
<reference evidence="1" key="1">
    <citation type="submission" date="2019-11" db="EMBL/GenBank/DDBJ databases">
        <authorList>
            <person name="Liu Y."/>
            <person name="Hou J."/>
            <person name="Li T.-Q."/>
            <person name="Guan C.-H."/>
            <person name="Wu X."/>
            <person name="Wu H.-Z."/>
            <person name="Ling F."/>
            <person name="Zhang R."/>
            <person name="Shi X.-G."/>
            <person name="Ren J.-P."/>
            <person name="Chen E.-F."/>
            <person name="Sun J.-M."/>
        </authorList>
    </citation>
    <scope>NUCLEOTIDE SEQUENCE</scope>
    <source>
        <strain evidence="1">Adult_tree_wgs_1</strain>
        <tissue evidence="1">Leaves</tissue>
    </source>
</reference>
<gene>
    <name evidence="1" type="ORF">RHSIM_Rhsim10G0050700</name>
</gene>
<dbReference type="AlphaFoldDB" id="A0A834L942"/>
<dbReference type="EMBL" id="WJXA01000010">
    <property type="protein sequence ID" value="KAF7128848.1"/>
    <property type="molecule type" value="Genomic_DNA"/>
</dbReference>
<organism evidence="1 2">
    <name type="scientific">Rhododendron simsii</name>
    <name type="common">Sims's rhododendron</name>
    <dbReference type="NCBI Taxonomy" id="118357"/>
    <lineage>
        <taxon>Eukaryota</taxon>
        <taxon>Viridiplantae</taxon>
        <taxon>Streptophyta</taxon>
        <taxon>Embryophyta</taxon>
        <taxon>Tracheophyta</taxon>
        <taxon>Spermatophyta</taxon>
        <taxon>Magnoliopsida</taxon>
        <taxon>eudicotyledons</taxon>
        <taxon>Gunneridae</taxon>
        <taxon>Pentapetalae</taxon>
        <taxon>asterids</taxon>
        <taxon>Ericales</taxon>
        <taxon>Ericaceae</taxon>
        <taxon>Ericoideae</taxon>
        <taxon>Rhodoreae</taxon>
        <taxon>Rhododendron</taxon>
    </lineage>
</organism>
<protein>
    <submittedName>
        <fullName evidence="1">Uncharacterized protein</fullName>
    </submittedName>
</protein>
<keyword evidence="2" id="KW-1185">Reference proteome</keyword>